<feature type="domain" description="Nudix hydrolase" evidence="1">
    <location>
        <begin position="23"/>
        <end position="171"/>
    </location>
</feature>
<dbReference type="PROSITE" id="PS51462">
    <property type="entry name" value="NUDIX"/>
    <property type="match status" value="1"/>
</dbReference>
<evidence type="ECO:0000313" key="3">
    <source>
        <dbReference type="Proteomes" id="UP000236546"/>
    </source>
</evidence>
<dbReference type="PANTHER" id="PTHR43736:SF1">
    <property type="entry name" value="DIHYDRONEOPTERIN TRIPHOSPHATE DIPHOSPHATASE"/>
    <property type="match status" value="1"/>
</dbReference>
<dbReference type="InterPro" id="IPR000086">
    <property type="entry name" value="NUDIX_hydrolase_dom"/>
</dbReference>
<evidence type="ECO:0000259" key="1">
    <source>
        <dbReference type="PROSITE" id="PS51462"/>
    </source>
</evidence>
<dbReference type="AlphaFoldDB" id="A0A2K0TF42"/>
<reference evidence="2 3" key="1">
    <citation type="submission" date="2017-02" db="EMBL/GenBank/DDBJ databases">
        <title>Genomes of Trichoderma spp. with biocontrol activity.</title>
        <authorList>
            <person name="Gardiner D."/>
            <person name="Kazan K."/>
            <person name="Vos C."/>
            <person name="Harvey P."/>
        </authorList>
    </citation>
    <scope>NUCLEOTIDE SEQUENCE [LARGE SCALE GENOMIC DNA]</scope>
    <source>
        <strain evidence="2 3">A5MH</strain>
    </source>
</reference>
<dbReference type="Gene3D" id="3.90.79.10">
    <property type="entry name" value="Nucleoside Triphosphate Pyrophosphohydrolase"/>
    <property type="match status" value="1"/>
</dbReference>
<proteinExistence type="predicted"/>
<organism evidence="2 3">
    <name type="scientific">Trichoderma gamsii</name>
    <dbReference type="NCBI Taxonomy" id="398673"/>
    <lineage>
        <taxon>Eukaryota</taxon>
        <taxon>Fungi</taxon>
        <taxon>Dikarya</taxon>
        <taxon>Ascomycota</taxon>
        <taxon>Pezizomycotina</taxon>
        <taxon>Sordariomycetes</taxon>
        <taxon>Hypocreomycetidae</taxon>
        <taxon>Hypocreales</taxon>
        <taxon>Hypocreaceae</taxon>
        <taxon>Trichoderma</taxon>
    </lineage>
</organism>
<gene>
    <name evidence="2" type="ORF">TGAMA5MH_04436</name>
</gene>
<dbReference type="InterPro" id="IPR015797">
    <property type="entry name" value="NUDIX_hydrolase-like_dom_sf"/>
</dbReference>
<name>A0A2K0TF42_9HYPO</name>
<dbReference type="EMBL" id="MTYH01000036">
    <property type="protein sequence ID" value="PNP44149.1"/>
    <property type="molecule type" value="Genomic_DNA"/>
</dbReference>
<dbReference type="SUPFAM" id="SSF55811">
    <property type="entry name" value="Nudix"/>
    <property type="match status" value="1"/>
</dbReference>
<evidence type="ECO:0000313" key="2">
    <source>
        <dbReference type="EMBL" id="PNP44149.1"/>
    </source>
</evidence>
<sequence>MSLLSLSLDEFRRSRLSESGRPYDKIVVGAATFRYAPNSTSPSILLLQRAAHELYFPNVFELPSGKVDPDDETLKHALVREVKEETGLDIVEIHAELDPMTYSTEKTVVDDSGNEVIVSKSVIQLNFIVSVSTGTVTLNANEHSNSRWATREDLSELKITDAMRVVIREALEWAASH</sequence>
<comment type="caution">
    <text evidence="2">The sequence shown here is derived from an EMBL/GenBank/DDBJ whole genome shotgun (WGS) entry which is preliminary data.</text>
</comment>
<dbReference type="OrthoDB" id="276276at2759"/>
<dbReference type="Pfam" id="PF00293">
    <property type="entry name" value="NUDIX"/>
    <property type="match status" value="1"/>
</dbReference>
<dbReference type="Proteomes" id="UP000236546">
    <property type="component" value="Unassembled WGS sequence"/>
</dbReference>
<dbReference type="PANTHER" id="PTHR43736">
    <property type="entry name" value="ADP-RIBOSE PYROPHOSPHATASE"/>
    <property type="match status" value="1"/>
</dbReference>
<accession>A0A2K0TF42</accession>
<protein>
    <recommendedName>
        <fullName evidence="1">Nudix hydrolase domain-containing protein</fullName>
    </recommendedName>
</protein>